<feature type="compositionally biased region" description="Pro residues" evidence="1">
    <location>
        <begin position="231"/>
        <end position="241"/>
    </location>
</feature>
<organism evidence="2 3">
    <name type="scientific">Gonapodya prolifera (strain JEL478)</name>
    <name type="common">Monoblepharis prolifera</name>
    <dbReference type="NCBI Taxonomy" id="1344416"/>
    <lineage>
        <taxon>Eukaryota</taxon>
        <taxon>Fungi</taxon>
        <taxon>Fungi incertae sedis</taxon>
        <taxon>Chytridiomycota</taxon>
        <taxon>Chytridiomycota incertae sedis</taxon>
        <taxon>Monoblepharidomycetes</taxon>
        <taxon>Monoblepharidales</taxon>
        <taxon>Gonapodyaceae</taxon>
        <taxon>Gonapodya</taxon>
    </lineage>
</organism>
<sequence>MRDAARDAGTESGRDAQDTGGDDHQSSTPATNATPLSSVDVTHSPGVDVLSSSPTTVEGVHIEIQQELRTDITTPQSSGTEIGNTPVPQLPGVAATSSLLNNVPSQRTTSAGTATMSALVPNIAGIVQTMGPLLQDIQIVSSSIPLLQGRQSTQGTAPSTGDISFSSAHNPAQASLAGPVHPPSSAQPPVATGGPSNLPPGMPPGLAPLFQGLFGPLPQSLSPRASAQPPADQPSVPPGIVPDPNVNGAQQTARRSATPSNTSSASQTSWDMGRVGTLFASLFHMLGRRRSEGVSPHLSDVLPPLPVASPSTFAHLFNLLAPILTLKQLRRLAEGHATPFKDILPTAEAWARRDCLGGLEVTERNVDSAADRLATELLSWIDVDSRLAVADAPEALSSTLKNVLRDYMRRFLFMVLAVRPGAASEFAPAFSRDIVLLCKDLLASVRAKTLSACDGNKSLAYGIWSSLLDSAARKVFSYFRMIVEAQETAELFVGETVQAMFGSPPENFSLPLTSRATLSAILNDGDNERRSTDAAPAIPVINEELFASMLRDAMEEVGSGAPSSDELIVNALSAGLGGWSTINDRC</sequence>
<dbReference type="AlphaFoldDB" id="A0A139AAD0"/>
<dbReference type="Proteomes" id="UP000070544">
    <property type="component" value="Unassembled WGS sequence"/>
</dbReference>
<keyword evidence="3" id="KW-1185">Reference proteome</keyword>
<feature type="compositionally biased region" description="Polar residues" evidence="1">
    <location>
        <begin position="247"/>
        <end position="269"/>
    </location>
</feature>
<protein>
    <submittedName>
        <fullName evidence="2">Uncharacterized protein</fullName>
    </submittedName>
</protein>
<accession>A0A139AAD0</accession>
<evidence type="ECO:0000256" key="1">
    <source>
        <dbReference type="SAM" id="MobiDB-lite"/>
    </source>
</evidence>
<feature type="compositionally biased region" description="Basic and acidic residues" evidence="1">
    <location>
        <begin position="1"/>
        <end position="25"/>
    </location>
</feature>
<feature type="region of interest" description="Disordered" evidence="1">
    <location>
        <begin position="1"/>
        <end position="55"/>
    </location>
</feature>
<feature type="compositionally biased region" description="Polar residues" evidence="1">
    <location>
        <begin position="26"/>
        <end position="41"/>
    </location>
</feature>
<feature type="compositionally biased region" description="Pro residues" evidence="1">
    <location>
        <begin position="197"/>
        <end position="206"/>
    </location>
</feature>
<proteinExistence type="predicted"/>
<evidence type="ECO:0000313" key="2">
    <source>
        <dbReference type="EMBL" id="KXS13614.1"/>
    </source>
</evidence>
<gene>
    <name evidence="2" type="ORF">M427DRAFT_365141</name>
</gene>
<name>A0A139AAD0_GONPJ</name>
<evidence type="ECO:0000313" key="3">
    <source>
        <dbReference type="Proteomes" id="UP000070544"/>
    </source>
</evidence>
<feature type="region of interest" description="Disordered" evidence="1">
    <location>
        <begin position="150"/>
        <end position="269"/>
    </location>
</feature>
<dbReference type="OrthoDB" id="419317at2759"/>
<reference evidence="2 3" key="1">
    <citation type="journal article" date="2015" name="Genome Biol. Evol.">
        <title>Phylogenomic analyses indicate that early fungi evolved digesting cell walls of algal ancestors of land plants.</title>
        <authorList>
            <person name="Chang Y."/>
            <person name="Wang S."/>
            <person name="Sekimoto S."/>
            <person name="Aerts A.L."/>
            <person name="Choi C."/>
            <person name="Clum A."/>
            <person name="LaButti K.M."/>
            <person name="Lindquist E.A."/>
            <person name="Yee Ngan C."/>
            <person name="Ohm R.A."/>
            <person name="Salamov A.A."/>
            <person name="Grigoriev I.V."/>
            <person name="Spatafora J.W."/>
            <person name="Berbee M.L."/>
        </authorList>
    </citation>
    <scope>NUCLEOTIDE SEQUENCE [LARGE SCALE GENOMIC DNA]</scope>
    <source>
        <strain evidence="2 3">JEL478</strain>
    </source>
</reference>
<dbReference type="EMBL" id="KQ965776">
    <property type="protein sequence ID" value="KXS13614.1"/>
    <property type="molecule type" value="Genomic_DNA"/>
</dbReference>
<feature type="compositionally biased region" description="Polar residues" evidence="1">
    <location>
        <begin position="150"/>
        <end position="173"/>
    </location>
</feature>